<organism evidence="1">
    <name type="scientific">Amphimedon queenslandica</name>
    <name type="common">Sponge</name>
    <dbReference type="NCBI Taxonomy" id="400682"/>
    <lineage>
        <taxon>Eukaryota</taxon>
        <taxon>Metazoa</taxon>
        <taxon>Porifera</taxon>
        <taxon>Demospongiae</taxon>
        <taxon>Heteroscleromorpha</taxon>
        <taxon>Haplosclerida</taxon>
        <taxon>Niphatidae</taxon>
        <taxon>Amphimedon</taxon>
    </lineage>
</organism>
<evidence type="ECO:0000313" key="1">
    <source>
        <dbReference type="EnsemblMetazoa" id="Aqu2.1.39041_001"/>
    </source>
</evidence>
<dbReference type="AlphaFoldDB" id="A0A1X7VG58"/>
<dbReference type="EnsemblMetazoa" id="Aqu2.1.39041_001">
    <property type="protein sequence ID" value="Aqu2.1.39041_001"/>
    <property type="gene ID" value="Aqu2.1.39041"/>
</dbReference>
<name>A0A1X7VG58_AMPQE</name>
<dbReference type="InParanoid" id="A0A1X7VG58"/>
<proteinExistence type="predicted"/>
<protein>
    <submittedName>
        <fullName evidence="1">Uncharacterized protein</fullName>
    </submittedName>
</protein>
<reference evidence="1" key="1">
    <citation type="submission" date="2017-05" db="UniProtKB">
        <authorList>
            <consortium name="EnsemblMetazoa"/>
        </authorList>
    </citation>
    <scope>IDENTIFICATION</scope>
</reference>
<accession>A0A1X7VG58</accession>
<sequence length="98" mass="11201">MVDLFYPIYVLKKHCRKRVQSKHCTITSPVLDPINWETFTTAESTTFTISSMQPSAVFLKSCLMSPKHQSGENLVCPTERKEVLIDLFLCVSTLQAKY</sequence>